<name>A0A182T556_9DIPT</name>
<protein>
    <submittedName>
        <fullName evidence="2">Uncharacterized protein</fullName>
    </submittedName>
</protein>
<feature type="region of interest" description="Disordered" evidence="1">
    <location>
        <begin position="1"/>
        <end position="81"/>
    </location>
</feature>
<dbReference type="Proteomes" id="UP000075901">
    <property type="component" value="Unassembled WGS sequence"/>
</dbReference>
<reference evidence="3" key="1">
    <citation type="submission" date="2013-09" db="EMBL/GenBank/DDBJ databases">
        <title>The Genome Sequence of Anopheles maculatus species B.</title>
        <authorList>
            <consortium name="The Broad Institute Genomics Platform"/>
            <person name="Neafsey D.E."/>
            <person name="Besansky N."/>
            <person name="Howell P."/>
            <person name="Walton C."/>
            <person name="Young S.K."/>
            <person name="Zeng Q."/>
            <person name="Gargeya S."/>
            <person name="Fitzgerald M."/>
            <person name="Haas B."/>
            <person name="Abouelleil A."/>
            <person name="Allen A.W."/>
            <person name="Alvarado L."/>
            <person name="Arachchi H.M."/>
            <person name="Berlin A.M."/>
            <person name="Chapman S.B."/>
            <person name="Gainer-Dewar J."/>
            <person name="Goldberg J."/>
            <person name="Griggs A."/>
            <person name="Gujja S."/>
            <person name="Hansen M."/>
            <person name="Howarth C."/>
            <person name="Imamovic A."/>
            <person name="Ireland A."/>
            <person name="Larimer J."/>
            <person name="McCowan C."/>
            <person name="Murphy C."/>
            <person name="Pearson M."/>
            <person name="Poon T.W."/>
            <person name="Priest M."/>
            <person name="Roberts A."/>
            <person name="Saif S."/>
            <person name="Shea T."/>
            <person name="Sisk P."/>
            <person name="Sykes S."/>
            <person name="Wortman J."/>
            <person name="Nusbaum C."/>
            <person name="Birren B."/>
        </authorList>
    </citation>
    <scope>NUCLEOTIDE SEQUENCE [LARGE SCALE GENOMIC DNA]</scope>
    <source>
        <strain evidence="3">maculatus3</strain>
    </source>
</reference>
<feature type="compositionally biased region" description="Polar residues" evidence="1">
    <location>
        <begin position="41"/>
        <end position="58"/>
    </location>
</feature>
<evidence type="ECO:0000256" key="1">
    <source>
        <dbReference type="SAM" id="MobiDB-lite"/>
    </source>
</evidence>
<evidence type="ECO:0000313" key="2">
    <source>
        <dbReference type="EnsemblMetazoa" id="AMAM019828-PA"/>
    </source>
</evidence>
<dbReference type="VEuPathDB" id="VectorBase:AMAM019828"/>
<proteinExistence type="predicted"/>
<keyword evidence="3" id="KW-1185">Reference proteome</keyword>
<evidence type="ECO:0000313" key="3">
    <source>
        <dbReference type="Proteomes" id="UP000075901"/>
    </source>
</evidence>
<feature type="compositionally biased region" description="Polar residues" evidence="1">
    <location>
        <begin position="1"/>
        <end position="17"/>
    </location>
</feature>
<dbReference type="AlphaFoldDB" id="A0A182T556"/>
<accession>A0A182T556</accession>
<reference evidence="2" key="2">
    <citation type="submission" date="2020-05" db="UniProtKB">
        <authorList>
            <consortium name="EnsemblMetazoa"/>
        </authorList>
    </citation>
    <scope>IDENTIFICATION</scope>
    <source>
        <strain evidence="2">maculatus3</strain>
    </source>
</reference>
<feature type="compositionally biased region" description="Low complexity" evidence="1">
    <location>
        <begin position="67"/>
        <end position="81"/>
    </location>
</feature>
<organism evidence="2 3">
    <name type="scientific">Anopheles maculatus</name>
    <dbReference type="NCBI Taxonomy" id="74869"/>
    <lineage>
        <taxon>Eukaryota</taxon>
        <taxon>Metazoa</taxon>
        <taxon>Ecdysozoa</taxon>
        <taxon>Arthropoda</taxon>
        <taxon>Hexapoda</taxon>
        <taxon>Insecta</taxon>
        <taxon>Pterygota</taxon>
        <taxon>Neoptera</taxon>
        <taxon>Endopterygota</taxon>
        <taxon>Diptera</taxon>
        <taxon>Nematocera</taxon>
        <taxon>Culicoidea</taxon>
        <taxon>Culicidae</taxon>
        <taxon>Anophelinae</taxon>
        <taxon>Anopheles</taxon>
        <taxon>Anopheles maculatus group</taxon>
    </lineage>
</organism>
<dbReference type="EnsemblMetazoa" id="AMAM019828-RA">
    <property type="protein sequence ID" value="AMAM019828-PA"/>
    <property type="gene ID" value="AMAM019828"/>
</dbReference>
<sequence>MNQQQQQHLAPPSTTLQPKPAQKKVSFEPGTKGGSSPEIGGTQSTVSPSPPSANGINLQQQQPPPQQQHYQLQMESQQQQQQQQQLQQNVVGLPTTRIVPLGTYNGNAIIKPSAKTVQCNLCRKKHCLLPDIYCTDCETYLARFQMPYLGAALMLLLYADVAWQ</sequence>